<evidence type="ECO:0000256" key="16">
    <source>
        <dbReference type="PROSITE-ProRule" id="PRU00409"/>
    </source>
</evidence>
<comment type="function">
    <text evidence="13">Cell wall formation.</text>
</comment>
<keyword evidence="15" id="KW-0479">Metal-binding</keyword>
<dbReference type="GO" id="GO:0005524">
    <property type="term" value="F:ATP binding"/>
    <property type="evidence" value="ECO:0007669"/>
    <property type="project" value="UniProtKB-UniRule"/>
</dbReference>
<dbReference type="InterPro" id="IPR013815">
    <property type="entry name" value="ATP_grasp_subdomain_1"/>
</dbReference>
<dbReference type="Gene3D" id="3.30.1490.20">
    <property type="entry name" value="ATP-grasp fold, A domain"/>
    <property type="match status" value="1"/>
</dbReference>
<name>A0A517ZNM0_9PLAN</name>
<proteinExistence type="inferred from homology"/>
<dbReference type="PROSITE" id="PS00844">
    <property type="entry name" value="DALA_DALA_LIGASE_2"/>
    <property type="match status" value="1"/>
</dbReference>
<evidence type="ECO:0000256" key="11">
    <source>
        <dbReference type="ARBA" id="ARBA00023316"/>
    </source>
</evidence>
<dbReference type="UniPathway" id="UPA00219"/>
<feature type="active site" evidence="14">
    <location>
        <position position="24"/>
    </location>
</feature>
<feature type="domain" description="ATP-grasp" evidence="17">
    <location>
        <begin position="110"/>
        <end position="308"/>
    </location>
</feature>
<dbReference type="Gene3D" id="3.30.470.20">
    <property type="entry name" value="ATP-grasp fold, B domain"/>
    <property type="match status" value="1"/>
</dbReference>
<evidence type="ECO:0000256" key="7">
    <source>
        <dbReference type="ARBA" id="ARBA00022741"/>
    </source>
</evidence>
<keyword evidence="5 13" id="KW-0963">Cytoplasm</keyword>
<dbReference type="InterPro" id="IPR005905">
    <property type="entry name" value="D_ala_D_ala"/>
</dbReference>
<dbReference type="HAMAP" id="MF_00047">
    <property type="entry name" value="Dala_Dala_lig"/>
    <property type="match status" value="1"/>
</dbReference>
<evidence type="ECO:0000256" key="12">
    <source>
        <dbReference type="ARBA" id="ARBA00047614"/>
    </source>
</evidence>
<keyword evidence="15" id="KW-0460">Magnesium</keyword>
<comment type="pathway">
    <text evidence="13">Cell wall biogenesis; peptidoglycan biosynthesis.</text>
</comment>
<evidence type="ECO:0000256" key="3">
    <source>
        <dbReference type="ARBA" id="ARBA00010871"/>
    </source>
</evidence>
<keyword evidence="15" id="KW-0464">Manganese</keyword>
<evidence type="ECO:0000256" key="4">
    <source>
        <dbReference type="ARBA" id="ARBA00012216"/>
    </source>
</evidence>
<dbReference type="KEGG" id="sdyn:Mal52_25530"/>
<dbReference type="Gene3D" id="3.40.50.20">
    <property type="match status" value="1"/>
</dbReference>
<comment type="subcellular location">
    <subcellularLocation>
        <location evidence="2 13">Cytoplasm</location>
    </subcellularLocation>
</comment>
<dbReference type="InterPro" id="IPR011095">
    <property type="entry name" value="Dala_Dala_lig_C"/>
</dbReference>
<dbReference type="SUPFAM" id="SSF56059">
    <property type="entry name" value="Glutathione synthetase ATP-binding domain-like"/>
    <property type="match status" value="1"/>
</dbReference>
<sequence>MTTFEAQDLDPLTVAVLEGGESSERSISLESGAAVRAALAERGHKVIAVDPSEVDLSSFDWSGIDTAFIALHGFFGEDGQVQQILEDAGMPYTGSDPAAARLSFQKSAAKERFFQNYVPTPPYVLIHEGDTANGIMKKARSLGYPLAVKPDSQGSSLGVSVVQSPDELPEALTRCFHLEAFGLLEAGVLGSEWTVGIMDELMLPLIQVVPNRPFFDYQAKYADDTTHYQFEFDIPSDVVNSINQAARNAYDALKLQGVARIDLVLDRFNRPWVLEANSVPGMTSHSLVPKAAARIGISLGELCEQMLKRSLSATPQS</sequence>
<reference evidence="18 19" key="1">
    <citation type="submission" date="2019-02" db="EMBL/GenBank/DDBJ databases">
        <title>Deep-cultivation of Planctomycetes and their phenomic and genomic characterization uncovers novel biology.</title>
        <authorList>
            <person name="Wiegand S."/>
            <person name="Jogler M."/>
            <person name="Boedeker C."/>
            <person name="Pinto D."/>
            <person name="Vollmers J."/>
            <person name="Rivas-Marin E."/>
            <person name="Kohn T."/>
            <person name="Peeters S.H."/>
            <person name="Heuer A."/>
            <person name="Rast P."/>
            <person name="Oberbeckmann S."/>
            <person name="Bunk B."/>
            <person name="Jeske O."/>
            <person name="Meyerdierks A."/>
            <person name="Storesund J.E."/>
            <person name="Kallscheuer N."/>
            <person name="Luecker S."/>
            <person name="Lage O.M."/>
            <person name="Pohl T."/>
            <person name="Merkel B.J."/>
            <person name="Hornburger P."/>
            <person name="Mueller R.-W."/>
            <person name="Bruemmer F."/>
            <person name="Labrenz M."/>
            <person name="Spormann A.M."/>
            <person name="Op den Camp H."/>
            <person name="Overmann J."/>
            <person name="Amann R."/>
            <person name="Jetten M.S.M."/>
            <person name="Mascher T."/>
            <person name="Medema M.H."/>
            <person name="Devos D.P."/>
            <person name="Kaster A.-K."/>
            <person name="Ovreas L."/>
            <person name="Rohde M."/>
            <person name="Galperin M.Y."/>
            <person name="Jogler C."/>
        </authorList>
    </citation>
    <scope>NUCLEOTIDE SEQUENCE [LARGE SCALE GENOMIC DNA]</scope>
    <source>
        <strain evidence="18 19">Mal52</strain>
    </source>
</reference>
<keyword evidence="6 13" id="KW-0436">Ligase</keyword>
<comment type="similarity">
    <text evidence="3 13">Belongs to the D-alanine--D-alanine ligase family.</text>
</comment>
<feature type="binding site" evidence="15">
    <location>
        <position position="275"/>
    </location>
    <ligand>
        <name>Mg(2+)</name>
        <dbReference type="ChEBI" id="CHEBI:18420"/>
        <label>1</label>
    </ligand>
</feature>
<evidence type="ECO:0000256" key="1">
    <source>
        <dbReference type="ARBA" id="ARBA00001936"/>
    </source>
</evidence>
<dbReference type="SUPFAM" id="SSF52440">
    <property type="entry name" value="PreATP-grasp domain"/>
    <property type="match status" value="1"/>
</dbReference>
<feature type="active site" evidence="14">
    <location>
        <position position="155"/>
    </location>
</feature>
<keyword evidence="9 13" id="KW-0133">Cell shape</keyword>
<dbReference type="PANTHER" id="PTHR23132:SF23">
    <property type="entry name" value="D-ALANINE--D-ALANINE LIGASE B"/>
    <property type="match status" value="1"/>
</dbReference>
<evidence type="ECO:0000256" key="10">
    <source>
        <dbReference type="ARBA" id="ARBA00022984"/>
    </source>
</evidence>
<dbReference type="Pfam" id="PF07478">
    <property type="entry name" value="Dala_Dala_lig_C"/>
    <property type="match status" value="1"/>
</dbReference>
<dbReference type="GO" id="GO:0046872">
    <property type="term" value="F:metal ion binding"/>
    <property type="evidence" value="ECO:0007669"/>
    <property type="project" value="UniProtKB-KW"/>
</dbReference>
<dbReference type="Proteomes" id="UP000319383">
    <property type="component" value="Chromosome"/>
</dbReference>
<dbReference type="Pfam" id="PF01820">
    <property type="entry name" value="Dala_Dala_lig_N"/>
    <property type="match status" value="1"/>
</dbReference>
<dbReference type="InterPro" id="IPR011127">
    <property type="entry name" value="Dala_Dala_lig_N"/>
</dbReference>
<evidence type="ECO:0000256" key="2">
    <source>
        <dbReference type="ARBA" id="ARBA00004496"/>
    </source>
</evidence>
<dbReference type="PANTHER" id="PTHR23132">
    <property type="entry name" value="D-ALANINE--D-ALANINE LIGASE"/>
    <property type="match status" value="1"/>
</dbReference>
<comment type="cofactor">
    <cofactor evidence="1">
        <name>Mn(2+)</name>
        <dbReference type="ChEBI" id="CHEBI:29035"/>
    </cofactor>
</comment>
<dbReference type="GO" id="GO:0005737">
    <property type="term" value="C:cytoplasm"/>
    <property type="evidence" value="ECO:0007669"/>
    <property type="project" value="UniProtKB-SubCell"/>
</dbReference>
<comment type="cofactor">
    <cofactor evidence="15">
        <name>Mg(2+)</name>
        <dbReference type="ChEBI" id="CHEBI:18420"/>
    </cofactor>
    <cofactor evidence="15">
        <name>Mn(2+)</name>
        <dbReference type="ChEBI" id="CHEBI:29035"/>
    </cofactor>
    <text evidence="15">Binds 2 magnesium or manganese ions per subunit.</text>
</comment>
<keyword evidence="19" id="KW-1185">Reference proteome</keyword>
<accession>A0A517ZNM0</accession>
<evidence type="ECO:0000256" key="8">
    <source>
        <dbReference type="ARBA" id="ARBA00022840"/>
    </source>
</evidence>
<dbReference type="InterPro" id="IPR000291">
    <property type="entry name" value="D-Ala_lig_Van_CS"/>
</dbReference>
<evidence type="ECO:0000256" key="15">
    <source>
        <dbReference type="PIRSR" id="PIRSR039102-3"/>
    </source>
</evidence>
<feature type="binding site" evidence="15">
    <location>
        <position position="277"/>
    </location>
    <ligand>
        <name>Mg(2+)</name>
        <dbReference type="ChEBI" id="CHEBI:18420"/>
        <label>2</label>
    </ligand>
</feature>
<keyword evidence="11 13" id="KW-0961">Cell wall biogenesis/degradation</keyword>
<evidence type="ECO:0000313" key="19">
    <source>
        <dbReference type="Proteomes" id="UP000319383"/>
    </source>
</evidence>
<evidence type="ECO:0000259" key="17">
    <source>
        <dbReference type="PROSITE" id="PS50975"/>
    </source>
</evidence>
<feature type="binding site" evidence="15">
    <location>
        <position position="275"/>
    </location>
    <ligand>
        <name>Mg(2+)</name>
        <dbReference type="ChEBI" id="CHEBI:18420"/>
        <label>2</label>
    </ligand>
</feature>
<dbReference type="AlphaFoldDB" id="A0A517ZNM0"/>
<evidence type="ECO:0000256" key="14">
    <source>
        <dbReference type="PIRSR" id="PIRSR039102-1"/>
    </source>
</evidence>
<comment type="catalytic activity">
    <reaction evidence="12 13">
        <text>2 D-alanine + ATP = D-alanyl-D-alanine + ADP + phosphate + H(+)</text>
        <dbReference type="Rhea" id="RHEA:11224"/>
        <dbReference type="ChEBI" id="CHEBI:15378"/>
        <dbReference type="ChEBI" id="CHEBI:30616"/>
        <dbReference type="ChEBI" id="CHEBI:43474"/>
        <dbReference type="ChEBI" id="CHEBI:57416"/>
        <dbReference type="ChEBI" id="CHEBI:57822"/>
        <dbReference type="ChEBI" id="CHEBI:456216"/>
        <dbReference type="EC" id="6.3.2.4"/>
    </reaction>
</comment>
<keyword evidence="8 16" id="KW-0067">ATP-binding</keyword>
<dbReference type="EC" id="6.3.2.4" evidence="4 13"/>
<protein>
    <recommendedName>
        <fullName evidence="4 13">D-alanine--D-alanine ligase</fullName>
        <ecNumber evidence="4 13">6.3.2.4</ecNumber>
    </recommendedName>
    <alternativeName>
        <fullName evidence="13">D-Ala-D-Ala ligase</fullName>
    </alternativeName>
    <alternativeName>
        <fullName evidence="13">D-alanylalanine synthetase</fullName>
    </alternativeName>
</protein>
<keyword evidence="7 16" id="KW-0547">Nucleotide-binding</keyword>
<dbReference type="GO" id="GO:0009252">
    <property type="term" value="P:peptidoglycan biosynthetic process"/>
    <property type="evidence" value="ECO:0007669"/>
    <property type="project" value="UniProtKB-UniRule"/>
</dbReference>
<dbReference type="PROSITE" id="PS50975">
    <property type="entry name" value="ATP_GRASP"/>
    <property type="match status" value="1"/>
</dbReference>
<dbReference type="GO" id="GO:0071555">
    <property type="term" value="P:cell wall organization"/>
    <property type="evidence" value="ECO:0007669"/>
    <property type="project" value="UniProtKB-KW"/>
</dbReference>
<dbReference type="EMBL" id="CP036276">
    <property type="protein sequence ID" value="QDU44075.1"/>
    <property type="molecule type" value="Genomic_DNA"/>
</dbReference>
<evidence type="ECO:0000256" key="13">
    <source>
        <dbReference type="HAMAP-Rule" id="MF_00047"/>
    </source>
</evidence>
<dbReference type="NCBIfam" id="TIGR01205">
    <property type="entry name" value="D_ala_D_alaTIGR"/>
    <property type="match status" value="1"/>
</dbReference>
<evidence type="ECO:0000256" key="9">
    <source>
        <dbReference type="ARBA" id="ARBA00022960"/>
    </source>
</evidence>
<evidence type="ECO:0000313" key="18">
    <source>
        <dbReference type="EMBL" id="QDU44075.1"/>
    </source>
</evidence>
<evidence type="ECO:0000256" key="6">
    <source>
        <dbReference type="ARBA" id="ARBA00022598"/>
    </source>
</evidence>
<keyword evidence="10 13" id="KW-0573">Peptidoglycan synthesis</keyword>
<dbReference type="GO" id="GO:0008716">
    <property type="term" value="F:D-alanine-D-alanine ligase activity"/>
    <property type="evidence" value="ECO:0007669"/>
    <property type="project" value="UniProtKB-UniRule"/>
</dbReference>
<dbReference type="NCBIfam" id="NF002378">
    <property type="entry name" value="PRK01372.1"/>
    <property type="match status" value="1"/>
</dbReference>
<dbReference type="RefSeq" id="WP_145376403.1">
    <property type="nucleotide sequence ID" value="NZ_CP036276.1"/>
</dbReference>
<feature type="binding site" evidence="15">
    <location>
        <position position="262"/>
    </location>
    <ligand>
        <name>Mg(2+)</name>
        <dbReference type="ChEBI" id="CHEBI:18420"/>
        <label>1</label>
    </ligand>
</feature>
<dbReference type="InterPro" id="IPR011761">
    <property type="entry name" value="ATP-grasp"/>
</dbReference>
<gene>
    <name evidence="13 18" type="primary">ddl</name>
    <name evidence="18" type="ORF">Mal52_25530</name>
</gene>
<dbReference type="GO" id="GO:0008360">
    <property type="term" value="P:regulation of cell shape"/>
    <property type="evidence" value="ECO:0007669"/>
    <property type="project" value="UniProtKB-KW"/>
</dbReference>
<dbReference type="InterPro" id="IPR016185">
    <property type="entry name" value="PreATP-grasp_dom_sf"/>
</dbReference>
<feature type="active site" evidence="14">
    <location>
        <position position="286"/>
    </location>
</feature>
<dbReference type="PIRSF" id="PIRSF039102">
    <property type="entry name" value="Ddl/VanB"/>
    <property type="match status" value="1"/>
</dbReference>
<evidence type="ECO:0000256" key="5">
    <source>
        <dbReference type="ARBA" id="ARBA00022490"/>
    </source>
</evidence>
<organism evidence="18 19">
    <name type="scientific">Symmachiella dynata</name>
    <dbReference type="NCBI Taxonomy" id="2527995"/>
    <lineage>
        <taxon>Bacteria</taxon>
        <taxon>Pseudomonadati</taxon>
        <taxon>Planctomycetota</taxon>
        <taxon>Planctomycetia</taxon>
        <taxon>Planctomycetales</taxon>
        <taxon>Planctomycetaceae</taxon>
        <taxon>Symmachiella</taxon>
    </lineage>
</organism>